<evidence type="ECO:0000313" key="3">
    <source>
        <dbReference type="Proteomes" id="UP000623440"/>
    </source>
</evidence>
<evidence type="ECO:0000313" key="2">
    <source>
        <dbReference type="EMBL" id="MBD2534574.1"/>
    </source>
</evidence>
<proteinExistence type="predicted"/>
<name>A0ABR8DZ61_9NOSO</name>
<dbReference type="Proteomes" id="UP000623440">
    <property type="component" value="Unassembled WGS sequence"/>
</dbReference>
<accession>A0ABR8DZ61</accession>
<dbReference type="Pfam" id="PF11300">
    <property type="entry name" value="DUF3102"/>
    <property type="match status" value="1"/>
</dbReference>
<comment type="caution">
    <text evidence="2">The sequence shown here is derived from an EMBL/GenBank/DDBJ whole genome shotgun (WGS) entry which is preliminary data.</text>
</comment>
<evidence type="ECO:0000256" key="1">
    <source>
        <dbReference type="SAM" id="Coils"/>
    </source>
</evidence>
<protein>
    <submittedName>
        <fullName evidence="2">DUF3102 domain-containing protein</fullName>
    </submittedName>
</protein>
<reference evidence="2 3" key="1">
    <citation type="journal article" date="2020" name="ISME J.">
        <title>Comparative genomics reveals insights into cyanobacterial evolution and habitat adaptation.</title>
        <authorList>
            <person name="Chen M.Y."/>
            <person name="Teng W.K."/>
            <person name="Zhao L."/>
            <person name="Hu C.X."/>
            <person name="Zhou Y.K."/>
            <person name="Han B.P."/>
            <person name="Song L.R."/>
            <person name="Shu W.S."/>
        </authorList>
    </citation>
    <scope>NUCLEOTIDE SEQUENCE [LARGE SCALE GENOMIC DNA]</scope>
    <source>
        <strain evidence="2 3">FACHB-838</strain>
    </source>
</reference>
<keyword evidence="3" id="KW-1185">Reference proteome</keyword>
<gene>
    <name evidence="2" type="ORF">H6G97_35885</name>
</gene>
<dbReference type="InterPro" id="IPR021451">
    <property type="entry name" value="DUF3102"/>
</dbReference>
<dbReference type="RefSeq" id="WP_190945205.1">
    <property type="nucleotide sequence ID" value="NZ_JACJSI010000175.1"/>
</dbReference>
<keyword evidence="1" id="KW-0175">Coiled coil</keyword>
<organism evidence="2 3">
    <name type="scientific">Nostoc flagelliforme FACHB-838</name>
    <dbReference type="NCBI Taxonomy" id="2692904"/>
    <lineage>
        <taxon>Bacteria</taxon>
        <taxon>Bacillati</taxon>
        <taxon>Cyanobacteriota</taxon>
        <taxon>Cyanophyceae</taxon>
        <taxon>Nostocales</taxon>
        <taxon>Nostocaceae</taxon>
        <taxon>Nostoc</taxon>
    </lineage>
</organism>
<feature type="coiled-coil region" evidence="1">
    <location>
        <begin position="235"/>
        <end position="276"/>
    </location>
</feature>
<dbReference type="EMBL" id="JACJSI010000175">
    <property type="protein sequence ID" value="MBD2534574.1"/>
    <property type="molecule type" value="Genomic_DNA"/>
</dbReference>
<sequence length="279" mass="31466">MKTQILEKLYCMEISNDRSTAFPMEASLIPTKSEEIVEQPLASICKPDFKTIEEKQQRLVILAEDTRRRLKRSAMDIYCIGLNLLEAQNIIEHGEFLSWLRQEFAMGKTSAYEFINVAKAFESKFPIIGNLINSITPTALCKLAAPSTPEAARDEAIYLVKTGEIVDPKVVKNLINKYKTSKAAGKKQQKASSTSQKSHINKVKALVAPIIETIQIGQTTDNSISLTSTPQQDELQQLELERDIYKVQLEELKITNQKLQLDNAKLRSELIVLQNSKNK</sequence>